<dbReference type="GO" id="GO:0016018">
    <property type="term" value="F:cyclosporin A binding"/>
    <property type="evidence" value="ECO:0007669"/>
    <property type="project" value="TreeGrafter"/>
</dbReference>
<dbReference type="AlphaFoldDB" id="A0A1L0BRL4"/>
<evidence type="ECO:0000256" key="4">
    <source>
        <dbReference type="ARBA" id="ARBA00022803"/>
    </source>
</evidence>
<dbReference type="GO" id="GO:0042026">
    <property type="term" value="P:protein refolding"/>
    <property type="evidence" value="ECO:0007669"/>
    <property type="project" value="UniProtKB-ARBA"/>
</dbReference>
<protein>
    <recommendedName>
        <fullName evidence="2">peptidylprolyl isomerase</fullName>
        <ecNumber evidence="2">5.2.1.8</ecNumber>
    </recommendedName>
</protein>
<dbReference type="EMBL" id="LT635759">
    <property type="protein sequence ID" value="SGZ53883.1"/>
    <property type="molecule type" value="Genomic_DNA"/>
</dbReference>
<dbReference type="SUPFAM" id="SSF48452">
    <property type="entry name" value="TPR-like"/>
    <property type="match status" value="1"/>
</dbReference>
<evidence type="ECO:0000256" key="2">
    <source>
        <dbReference type="ARBA" id="ARBA00013194"/>
    </source>
</evidence>
<dbReference type="PANTHER" id="PTHR11071">
    <property type="entry name" value="PEPTIDYL-PROLYL CIS-TRANS ISOMERASE"/>
    <property type="match status" value="1"/>
</dbReference>
<keyword evidence="3" id="KW-0677">Repeat</keyword>
<evidence type="ECO:0000256" key="5">
    <source>
        <dbReference type="ARBA" id="ARBA00023110"/>
    </source>
</evidence>
<keyword evidence="9" id="KW-1185">Reference proteome</keyword>
<evidence type="ECO:0000259" key="7">
    <source>
        <dbReference type="PROSITE" id="PS50072"/>
    </source>
</evidence>
<dbReference type="OrthoDB" id="407558at2759"/>
<dbReference type="InterPro" id="IPR029000">
    <property type="entry name" value="Cyclophilin-like_dom_sf"/>
</dbReference>
<evidence type="ECO:0000256" key="3">
    <source>
        <dbReference type="ARBA" id="ARBA00022737"/>
    </source>
</evidence>
<dbReference type="GO" id="GO:0051082">
    <property type="term" value="F:unfolded protein binding"/>
    <property type="evidence" value="ECO:0007669"/>
    <property type="project" value="UniProtKB-ARBA"/>
</dbReference>
<dbReference type="InterPro" id="IPR011990">
    <property type="entry name" value="TPR-like_helical_dom_sf"/>
</dbReference>
<dbReference type="Proteomes" id="UP000182334">
    <property type="component" value="Chromosome IV"/>
</dbReference>
<proteinExistence type="predicted"/>
<name>A0A1L0BRL4_9ASCO</name>
<dbReference type="Pfam" id="PF00160">
    <property type="entry name" value="Pro_isomerase"/>
    <property type="match status" value="1"/>
</dbReference>
<evidence type="ECO:0000313" key="9">
    <source>
        <dbReference type="Proteomes" id="UP000182334"/>
    </source>
</evidence>
<feature type="domain" description="PPIase cyclophilin-type" evidence="7">
    <location>
        <begin position="11"/>
        <end position="171"/>
    </location>
</feature>
<dbReference type="FunFam" id="1.25.40.10:FF:000029">
    <property type="entry name" value="peptidyl-prolyl cis-trans isomerase D"/>
    <property type="match status" value="1"/>
</dbReference>
<gene>
    <name evidence="8" type="ORF">SAMEA4029010_CIC11G00000004521</name>
</gene>
<keyword evidence="6" id="KW-0413">Isomerase</keyword>
<reference evidence="8 9" key="1">
    <citation type="submission" date="2016-10" db="EMBL/GenBank/DDBJ databases">
        <authorList>
            <person name="de Groot N.N."/>
        </authorList>
    </citation>
    <scope>NUCLEOTIDE SEQUENCE [LARGE SCALE GENOMIC DNA]</scope>
    <source>
        <strain evidence="8 9">CBS 141442</strain>
    </source>
</reference>
<keyword evidence="4" id="KW-0802">TPR repeat</keyword>
<evidence type="ECO:0000313" key="8">
    <source>
        <dbReference type="EMBL" id="SGZ53883.1"/>
    </source>
</evidence>
<dbReference type="Gene3D" id="1.25.40.10">
    <property type="entry name" value="Tetratricopeptide repeat domain"/>
    <property type="match status" value="1"/>
</dbReference>
<evidence type="ECO:0000256" key="1">
    <source>
        <dbReference type="ARBA" id="ARBA00000971"/>
    </source>
</evidence>
<dbReference type="STRING" id="45354.A0A1L0BRL4"/>
<dbReference type="GO" id="GO:0003755">
    <property type="term" value="F:peptidyl-prolyl cis-trans isomerase activity"/>
    <property type="evidence" value="ECO:0007669"/>
    <property type="project" value="UniProtKB-KW"/>
</dbReference>
<dbReference type="PANTHER" id="PTHR11071:SF561">
    <property type="entry name" value="PEPTIDYL-PROLYL CIS-TRANS ISOMERASE D-RELATED"/>
    <property type="match status" value="1"/>
</dbReference>
<dbReference type="InterPro" id="IPR002130">
    <property type="entry name" value="Cyclophilin-type_PPIase_dom"/>
</dbReference>
<dbReference type="SUPFAM" id="SSF50891">
    <property type="entry name" value="Cyclophilin-like"/>
    <property type="match status" value="1"/>
</dbReference>
<dbReference type="PRINTS" id="PR00153">
    <property type="entry name" value="CSAPPISMRASE"/>
</dbReference>
<dbReference type="Gene3D" id="2.40.100.10">
    <property type="entry name" value="Cyclophilin-like"/>
    <property type="match status" value="1"/>
</dbReference>
<comment type="catalytic activity">
    <reaction evidence="1">
        <text>[protein]-peptidylproline (omega=180) = [protein]-peptidylproline (omega=0)</text>
        <dbReference type="Rhea" id="RHEA:16237"/>
        <dbReference type="Rhea" id="RHEA-COMP:10747"/>
        <dbReference type="Rhea" id="RHEA-COMP:10748"/>
        <dbReference type="ChEBI" id="CHEBI:83833"/>
        <dbReference type="ChEBI" id="CHEBI:83834"/>
        <dbReference type="EC" id="5.2.1.8"/>
    </reaction>
</comment>
<dbReference type="GO" id="GO:0005829">
    <property type="term" value="C:cytosol"/>
    <property type="evidence" value="ECO:0007669"/>
    <property type="project" value="TreeGrafter"/>
</dbReference>
<dbReference type="PROSITE" id="PS50072">
    <property type="entry name" value="CSA_PPIASE_2"/>
    <property type="match status" value="1"/>
</dbReference>
<dbReference type="EC" id="5.2.1.8" evidence="2"/>
<evidence type="ECO:0000256" key="6">
    <source>
        <dbReference type="ARBA" id="ARBA00023235"/>
    </source>
</evidence>
<dbReference type="CDD" id="cd00317">
    <property type="entry name" value="cyclophilin"/>
    <property type="match status" value="1"/>
</dbReference>
<organism evidence="8 9">
    <name type="scientific">Sungouiella intermedia</name>
    <dbReference type="NCBI Taxonomy" id="45354"/>
    <lineage>
        <taxon>Eukaryota</taxon>
        <taxon>Fungi</taxon>
        <taxon>Dikarya</taxon>
        <taxon>Ascomycota</taxon>
        <taxon>Saccharomycotina</taxon>
        <taxon>Pichiomycetes</taxon>
        <taxon>Metschnikowiaceae</taxon>
        <taxon>Sungouiella</taxon>
    </lineage>
</organism>
<sequence>MKVEIVQPMAYLDVSIGNEACGRIVVELYQDKAPLATSNFLKLLLKLPGTYFHRVIKNFMIQGGDVEYGKSSSYNDERVGTGRAVAEFADENLTEKLDGPFKLCMANSGPNTNSSQFFITTYPAPHLDGKHTVFGRVIHGKSVVRAIEKVQTTKSNVPVESSLPVITSAGEWNEGDQVPIFNACYDPIGGDIYEEHPDDDEHIDKESSLSVFEAASIIKNSGGELFKKGQLREASLKYKKSLRYVMEYLPDEDLEPVLYTKYVELKKKLYLNLSLVCLKVGDLAKCVDYCTYLLDMELLPGEKGKTLYRMGSAHVALKKYGEAVKYLQSAKEVVSDAGIEKELKRAEELMDAEKKKERAKYAKFFG</sequence>
<accession>A0A1L0BRL4</accession>
<keyword evidence="5" id="KW-0697">Rotamase</keyword>